<dbReference type="SUPFAM" id="SSF52540">
    <property type="entry name" value="P-loop containing nucleoside triphosphate hydrolases"/>
    <property type="match status" value="1"/>
</dbReference>
<dbReference type="GO" id="GO:0000166">
    <property type="term" value="F:nucleotide binding"/>
    <property type="evidence" value="ECO:0007669"/>
    <property type="project" value="UniProtKB-KW"/>
</dbReference>
<dbReference type="SMART" id="SM00833">
    <property type="entry name" value="CobW_C"/>
    <property type="match status" value="1"/>
</dbReference>
<dbReference type="RefSeq" id="WP_015157887.1">
    <property type="nucleotide sequence ID" value="NC_019697.1"/>
</dbReference>
<dbReference type="GO" id="GO:0005737">
    <property type="term" value="C:cytoplasm"/>
    <property type="evidence" value="ECO:0007669"/>
    <property type="project" value="TreeGrafter"/>
</dbReference>
<evidence type="ECO:0000256" key="3">
    <source>
        <dbReference type="ARBA" id="ARBA00023186"/>
    </source>
</evidence>
<dbReference type="InterPro" id="IPR036627">
    <property type="entry name" value="CobW-likC_sf"/>
</dbReference>
<proteinExistence type="inferred from homology"/>
<comment type="catalytic activity">
    <reaction evidence="5">
        <text>GTP + H2O = GDP + phosphate + H(+)</text>
        <dbReference type="Rhea" id="RHEA:19669"/>
        <dbReference type="ChEBI" id="CHEBI:15377"/>
        <dbReference type="ChEBI" id="CHEBI:15378"/>
        <dbReference type="ChEBI" id="CHEBI:37565"/>
        <dbReference type="ChEBI" id="CHEBI:43474"/>
        <dbReference type="ChEBI" id="CHEBI:58189"/>
    </reaction>
    <physiologicalReaction direction="left-to-right" evidence="5">
        <dbReference type="Rhea" id="RHEA:19670"/>
    </physiologicalReaction>
</comment>
<organism evidence="7 8">
    <name type="scientific">Chamaesiphon minutus (strain ATCC 27169 / PCC 6605)</name>
    <dbReference type="NCBI Taxonomy" id="1173020"/>
    <lineage>
        <taxon>Bacteria</taxon>
        <taxon>Bacillati</taxon>
        <taxon>Cyanobacteriota</taxon>
        <taxon>Cyanophyceae</taxon>
        <taxon>Gomontiellales</taxon>
        <taxon>Chamaesiphonaceae</taxon>
        <taxon>Chamaesiphon</taxon>
    </lineage>
</organism>
<dbReference type="InterPro" id="IPR051316">
    <property type="entry name" value="Zinc-reg_GTPase_activator"/>
</dbReference>
<dbReference type="EMBL" id="CP003600">
    <property type="protein sequence ID" value="AFY91693.1"/>
    <property type="molecule type" value="Genomic_DNA"/>
</dbReference>
<dbReference type="InterPro" id="IPR003495">
    <property type="entry name" value="CobW/HypB/UreG_nucleotide-bd"/>
</dbReference>
<dbReference type="STRING" id="1173020.Cha6605_0397"/>
<dbReference type="KEGG" id="cmp:Cha6605_0397"/>
<dbReference type="PANTHER" id="PTHR13748:SF62">
    <property type="entry name" value="COBW DOMAIN-CONTAINING PROTEIN"/>
    <property type="match status" value="1"/>
</dbReference>
<dbReference type="InterPro" id="IPR011629">
    <property type="entry name" value="CobW-like_C"/>
</dbReference>
<evidence type="ECO:0000259" key="6">
    <source>
        <dbReference type="SMART" id="SM00833"/>
    </source>
</evidence>
<evidence type="ECO:0000256" key="5">
    <source>
        <dbReference type="ARBA" id="ARBA00049117"/>
    </source>
</evidence>
<dbReference type="eggNOG" id="COG0523">
    <property type="taxonomic scope" value="Bacteria"/>
</dbReference>
<dbReference type="InterPro" id="IPR027417">
    <property type="entry name" value="P-loop_NTPase"/>
</dbReference>
<evidence type="ECO:0000256" key="1">
    <source>
        <dbReference type="ARBA" id="ARBA00022741"/>
    </source>
</evidence>
<dbReference type="PATRIC" id="fig|1173020.3.peg.473"/>
<dbReference type="AlphaFoldDB" id="K9UAN7"/>
<evidence type="ECO:0000313" key="8">
    <source>
        <dbReference type="Proteomes" id="UP000010366"/>
    </source>
</evidence>
<gene>
    <name evidence="7" type="ORF">Cha6605_0397</name>
</gene>
<evidence type="ECO:0000256" key="4">
    <source>
        <dbReference type="ARBA" id="ARBA00034320"/>
    </source>
</evidence>
<reference evidence="7 8" key="1">
    <citation type="submission" date="2012-05" db="EMBL/GenBank/DDBJ databases">
        <title>Finished chromosome of genome of Chamaesiphon sp. PCC 6605.</title>
        <authorList>
            <consortium name="US DOE Joint Genome Institute"/>
            <person name="Gugger M."/>
            <person name="Coursin T."/>
            <person name="Rippka R."/>
            <person name="Tandeau De Marsac N."/>
            <person name="Huntemann M."/>
            <person name="Wei C.-L."/>
            <person name="Han J."/>
            <person name="Detter J.C."/>
            <person name="Han C."/>
            <person name="Tapia R."/>
            <person name="Chen A."/>
            <person name="Kyrpides N."/>
            <person name="Mavromatis K."/>
            <person name="Markowitz V."/>
            <person name="Szeto E."/>
            <person name="Ivanova N."/>
            <person name="Pagani I."/>
            <person name="Pati A."/>
            <person name="Goodwin L."/>
            <person name="Nordberg H.P."/>
            <person name="Cantor M.N."/>
            <person name="Hua S.X."/>
            <person name="Woyke T."/>
            <person name="Kerfeld C.A."/>
        </authorList>
    </citation>
    <scope>NUCLEOTIDE SEQUENCE [LARGE SCALE GENOMIC DNA]</scope>
    <source>
        <strain evidence="8">ATCC 27169 / PCC 6605</strain>
    </source>
</reference>
<sequence length="334" mass="37664">MVMEVIRPTKTILNTQQQKIPVTIVTGFLGSGKTTLVNHILKEQHGRKIAVIVNEFGEIGIDGQLTIADDEEQIVEFNNGCLCCTVRGDLVRTLEDLTKRADLDAVLIETTGLADPAPVASTFIVADEIKSKFSLDAFVTVVDARNLQQNLKDSHEAQEQVAFADIILINKIDLVSDKDIARVKQQIWELNPIAKIYQTEHSEIDLSLILGTKAFDLEAKLEVDPSFLEDLAHEHDAAIGSFALTSDRPIDMNKFMLWMNDLAQEKGEDLYRTKGLFYAQGFQERVLFQSVRMLTSMRRDRLWKTDEPKLTQLVAIGRNLDREEFVKGFEKCVV</sequence>
<keyword evidence="2" id="KW-0378">Hydrolase</keyword>
<name>K9UAN7_CHAP6</name>
<dbReference type="Pfam" id="PF07683">
    <property type="entry name" value="CobW_C"/>
    <property type="match status" value="1"/>
</dbReference>
<dbReference type="PANTHER" id="PTHR13748">
    <property type="entry name" value="COBW-RELATED"/>
    <property type="match status" value="1"/>
</dbReference>
<dbReference type="CDD" id="cd03112">
    <property type="entry name" value="CobW-like"/>
    <property type="match status" value="1"/>
</dbReference>
<keyword evidence="3" id="KW-0143">Chaperone</keyword>
<dbReference type="Gene3D" id="3.40.50.300">
    <property type="entry name" value="P-loop containing nucleotide triphosphate hydrolases"/>
    <property type="match status" value="1"/>
</dbReference>
<dbReference type="Pfam" id="PF02492">
    <property type="entry name" value="cobW"/>
    <property type="match status" value="1"/>
</dbReference>
<keyword evidence="8" id="KW-1185">Reference proteome</keyword>
<dbReference type="GO" id="GO:0016787">
    <property type="term" value="F:hydrolase activity"/>
    <property type="evidence" value="ECO:0007669"/>
    <property type="project" value="UniProtKB-KW"/>
</dbReference>
<keyword evidence="1" id="KW-0547">Nucleotide-binding</keyword>
<evidence type="ECO:0000256" key="2">
    <source>
        <dbReference type="ARBA" id="ARBA00022801"/>
    </source>
</evidence>
<dbReference type="Gene3D" id="3.30.1220.10">
    <property type="entry name" value="CobW-like, C-terminal domain"/>
    <property type="match status" value="1"/>
</dbReference>
<dbReference type="SUPFAM" id="SSF90002">
    <property type="entry name" value="Hypothetical protein YjiA, C-terminal domain"/>
    <property type="match status" value="1"/>
</dbReference>
<comment type="similarity">
    <text evidence="4">Belongs to the SIMIBI class G3E GTPase family. ZNG1 subfamily.</text>
</comment>
<dbReference type="Proteomes" id="UP000010366">
    <property type="component" value="Chromosome"/>
</dbReference>
<protein>
    <submittedName>
        <fullName evidence="7">Putative GTPase, G3E family</fullName>
    </submittedName>
</protein>
<dbReference type="HOGENOM" id="CLU_017452_0_2_3"/>
<evidence type="ECO:0000313" key="7">
    <source>
        <dbReference type="EMBL" id="AFY91693.1"/>
    </source>
</evidence>
<accession>K9UAN7</accession>
<feature type="domain" description="CobW C-terminal" evidence="6">
    <location>
        <begin position="239"/>
        <end position="333"/>
    </location>
</feature>